<keyword evidence="4" id="KW-1185">Reference proteome</keyword>
<dbReference type="PANTHER" id="PTHR11786:SF0">
    <property type="entry name" value="ARYLAMINE N-ACETYLTRANSFERASE 4-RELATED"/>
    <property type="match status" value="1"/>
</dbReference>
<evidence type="ECO:0000313" key="4">
    <source>
        <dbReference type="Proteomes" id="UP000675880"/>
    </source>
</evidence>
<dbReference type="InterPro" id="IPR038765">
    <property type="entry name" value="Papain-like_cys_pep_sf"/>
</dbReference>
<dbReference type="InterPro" id="IPR001447">
    <property type="entry name" value="Arylamine_N-AcTrfase"/>
</dbReference>
<comment type="similarity">
    <text evidence="1 2">Belongs to the arylamine N-acetyltransferase family.</text>
</comment>
<dbReference type="Gene3D" id="3.30.2140.10">
    <property type="entry name" value="Arylamine N-acetyltransferase"/>
    <property type="match status" value="1"/>
</dbReference>
<dbReference type="RefSeq" id="WP_213042289.1">
    <property type="nucleotide sequence ID" value="NZ_CAJNBJ010000016.1"/>
</dbReference>
<dbReference type="Pfam" id="PF00797">
    <property type="entry name" value="Acetyltransf_2"/>
    <property type="match status" value="1"/>
</dbReference>
<evidence type="ECO:0000256" key="2">
    <source>
        <dbReference type="RuleBase" id="RU003452"/>
    </source>
</evidence>
<dbReference type="PANTHER" id="PTHR11786">
    <property type="entry name" value="N-HYDROXYARYLAMINE O-ACETYLTRANSFERASE"/>
    <property type="match status" value="1"/>
</dbReference>
<reference evidence="3 4" key="1">
    <citation type="submission" date="2021-02" db="EMBL/GenBank/DDBJ databases">
        <authorList>
            <person name="Han P."/>
        </authorList>
    </citation>
    <scope>NUCLEOTIDE SEQUENCE [LARGE SCALE GENOMIC DNA]</scope>
    <source>
        <strain evidence="3">Candidatus Nitrospira sp. ZN2</strain>
    </source>
</reference>
<comment type="caution">
    <text evidence="3">The sequence shown here is derived from an EMBL/GenBank/DDBJ whole genome shotgun (WGS) entry which is preliminary data.</text>
</comment>
<sequence>MVDRDAYLARIGYEGALTPSIETLRGLHRAHVMTVPFENLDIHLGRAISLDPADLFRKIVLDRRGGYCFELNGLFALLLEDVGFAVTRLAARVSSGAEGVRPRSHQLLMVTVGKAAWIVDVGFGGHGLLEPLKMVLGEEGRQGHECFRLVAGERDEYLLQGEREGAWVDLYSFGLDACLPVDYTFASYYHSHSPDSLFMQKRICTMPTPEGRKTLTDMVLKVRGGGDTQERQISDEEYKQLLQQHFGLIINDRLKF</sequence>
<gene>
    <name evidence="3" type="ORF">NSPZN2_30080</name>
</gene>
<dbReference type="Gene3D" id="2.40.128.150">
    <property type="entry name" value="Cysteine proteinases"/>
    <property type="match status" value="1"/>
</dbReference>
<dbReference type="EMBL" id="CAJNBJ010000016">
    <property type="protein sequence ID" value="CAE6749087.1"/>
    <property type="molecule type" value="Genomic_DNA"/>
</dbReference>
<protein>
    <submittedName>
        <fullName evidence="3">Arylamine N-acetyltransferase</fullName>
    </submittedName>
</protein>
<evidence type="ECO:0000256" key="1">
    <source>
        <dbReference type="ARBA" id="ARBA00006547"/>
    </source>
</evidence>
<accession>A0ABM8RES9</accession>
<evidence type="ECO:0000313" key="3">
    <source>
        <dbReference type="EMBL" id="CAE6749087.1"/>
    </source>
</evidence>
<dbReference type="PRINTS" id="PR01543">
    <property type="entry name" value="ANATRNSFRASE"/>
</dbReference>
<dbReference type="SUPFAM" id="SSF54001">
    <property type="entry name" value="Cysteine proteinases"/>
    <property type="match status" value="1"/>
</dbReference>
<name>A0ABM8RES9_9BACT</name>
<organism evidence="3 4">
    <name type="scientific">Nitrospira defluvii</name>
    <dbReference type="NCBI Taxonomy" id="330214"/>
    <lineage>
        <taxon>Bacteria</taxon>
        <taxon>Pseudomonadati</taxon>
        <taxon>Nitrospirota</taxon>
        <taxon>Nitrospiria</taxon>
        <taxon>Nitrospirales</taxon>
        <taxon>Nitrospiraceae</taxon>
        <taxon>Nitrospira</taxon>
    </lineage>
</organism>
<dbReference type="Proteomes" id="UP000675880">
    <property type="component" value="Unassembled WGS sequence"/>
</dbReference>
<proteinExistence type="inferred from homology"/>